<dbReference type="EMBL" id="RJKE01000001">
    <property type="protein sequence ID" value="ROO90764.1"/>
    <property type="molecule type" value="Genomic_DNA"/>
</dbReference>
<dbReference type="Proteomes" id="UP000272400">
    <property type="component" value="Unassembled WGS sequence"/>
</dbReference>
<keyword evidence="1" id="KW-0732">Signal</keyword>
<protein>
    <submittedName>
        <fullName evidence="2">Uncharacterized protein</fullName>
    </submittedName>
</protein>
<accession>A0A3N1DB66</accession>
<evidence type="ECO:0000313" key="2">
    <source>
        <dbReference type="EMBL" id="ROO90764.1"/>
    </source>
</evidence>
<proteinExistence type="predicted"/>
<sequence length="357" mass="39264">MLRALSVLGAAAAVVLALFQVPAAAAEDDARLSIAASPVKAAKGDKVTVAGLVEATAGGDANFFPWPGVNVRVTMSHPSSKERIHLWSSTKTDGLYSVTFELPYEGPEPVTFRAEATVHAKEISATVEVPVDAPPPGPRLEFFGTTTIKMDEWGRITARGSAKTSQAGGKKLRAQFRLQFSKNGKPGTWKTVKTTDLKPATTASLALKRFYYGRSGYWRWLYPGDGVFKRTVGETVKAWRWATYFTGWKITPKKVGYKKKITLSGRLWEYTGPNTKRGVRYQNLSFYFTCDKTGDGKEWYSDYSFARTDANGRFSKTEKAVCTGKVIAVYPGRKGYFASETDPVRLTVTGSPYRATP</sequence>
<evidence type="ECO:0000256" key="1">
    <source>
        <dbReference type="SAM" id="SignalP"/>
    </source>
</evidence>
<reference evidence="2 3" key="1">
    <citation type="submission" date="2018-11" db="EMBL/GenBank/DDBJ databases">
        <title>Sequencing the genomes of 1000 actinobacteria strains.</title>
        <authorList>
            <person name="Klenk H.-P."/>
        </authorList>
    </citation>
    <scope>NUCLEOTIDE SEQUENCE [LARGE SCALE GENOMIC DNA]</scope>
    <source>
        <strain evidence="2 3">DSM 44254</strain>
    </source>
</reference>
<feature type="signal peptide" evidence="1">
    <location>
        <begin position="1"/>
        <end position="25"/>
    </location>
</feature>
<dbReference type="RefSeq" id="WP_148086276.1">
    <property type="nucleotide sequence ID" value="NZ_RJKE01000001.1"/>
</dbReference>
<gene>
    <name evidence="2" type="ORF">EDD29_8503</name>
</gene>
<dbReference type="AlphaFoldDB" id="A0A3N1DB66"/>
<keyword evidence="3" id="KW-1185">Reference proteome</keyword>
<evidence type="ECO:0000313" key="3">
    <source>
        <dbReference type="Proteomes" id="UP000272400"/>
    </source>
</evidence>
<name>A0A3N1DB66_9ACTN</name>
<feature type="chain" id="PRO_5018129842" evidence="1">
    <location>
        <begin position="26"/>
        <end position="357"/>
    </location>
</feature>
<organism evidence="2 3">
    <name type="scientific">Actinocorallia herbida</name>
    <dbReference type="NCBI Taxonomy" id="58109"/>
    <lineage>
        <taxon>Bacteria</taxon>
        <taxon>Bacillati</taxon>
        <taxon>Actinomycetota</taxon>
        <taxon>Actinomycetes</taxon>
        <taxon>Streptosporangiales</taxon>
        <taxon>Thermomonosporaceae</taxon>
        <taxon>Actinocorallia</taxon>
    </lineage>
</organism>
<comment type="caution">
    <text evidence="2">The sequence shown here is derived from an EMBL/GenBank/DDBJ whole genome shotgun (WGS) entry which is preliminary data.</text>
</comment>